<dbReference type="InterPro" id="IPR029058">
    <property type="entry name" value="AB_hydrolase_fold"/>
</dbReference>
<feature type="signal peptide" evidence="3">
    <location>
        <begin position="1"/>
        <end position="23"/>
    </location>
</feature>
<gene>
    <name evidence="5" type="ORF">SAMN05421740_101520</name>
</gene>
<dbReference type="PROSITE" id="PS51257">
    <property type="entry name" value="PROKAR_LIPOPROTEIN"/>
    <property type="match status" value="1"/>
</dbReference>
<evidence type="ECO:0000313" key="5">
    <source>
        <dbReference type="EMBL" id="SEK31533.1"/>
    </source>
</evidence>
<dbReference type="PANTHER" id="PTHR48081:SF30">
    <property type="entry name" value="ACETYL-HYDROLASE LIPR-RELATED"/>
    <property type="match status" value="1"/>
</dbReference>
<sequence length="487" mass="53725">MKTRSLFSASLFAALFTTGCASKFPMTESQQASMSQAAVDTLKTFKDIRIPLINPSDNMILKIRNQFAQLEKVQLAQNMDELKPTITDTLIDGVKVHVITPQTLKPENRDKIAYYIHGGGYVMGSATDQTGLLMAHELGLKTYSLDYTLAPEAKFPTALNEALSVYKYLVGQYDPNKIVGYSTSSGCGHMMGMLLKAKEESLPMINSIALLSPSLDVSGVGDSYVANDGRDLLGLKNQGDKLYIPPFTGIKDKSDPRLKNPLLSPVYGTYTSDFPATIINTSTRDLFLSNSSRLYWKLKAADVPAQLDVAEGMWHAFTVYKTIPEAIAARKSAIDFLFRSLNTKKIAQTNEQLANIALVKTFVAEVINEGNIEKVDELWTKDMKWHYSETTLNGIDAYKASLKASIGGAFKDMHLEILDIVPNGDKVTLYFTNSGWNVGSFNGIPPTNKFAKWHGMGLYRIAGGKIAEAWFSEDLLGVYEQLGWIGL</sequence>
<dbReference type="AlphaFoldDB" id="A0A1H7FZK1"/>
<dbReference type="STRING" id="332977.SAMN05421740_101520"/>
<dbReference type="InterPro" id="IPR032710">
    <property type="entry name" value="NTF2-like_dom_sf"/>
</dbReference>
<dbReference type="Gene3D" id="3.10.450.50">
    <property type="match status" value="1"/>
</dbReference>
<keyword evidence="2" id="KW-0378">Hydrolase</keyword>
<dbReference type="GO" id="GO:0004806">
    <property type="term" value="F:triacylglycerol lipase activity"/>
    <property type="evidence" value="ECO:0007669"/>
    <property type="project" value="TreeGrafter"/>
</dbReference>
<protein>
    <submittedName>
        <fullName evidence="5">Acetyl esterase/lipase</fullName>
    </submittedName>
</protein>
<dbReference type="InterPro" id="IPR050300">
    <property type="entry name" value="GDXG_lipolytic_enzyme"/>
</dbReference>
<evidence type="ECO:0000256" key="3">
    <source>
        <dbReference type="SAM" id="SignalP"/>
    </source>
</evidence>
<dbReference type="PANTHER" id="PTHR48081">
    <property type="entry name" value="AB HYDROLASE SUPERFAMILY PROTEIN C4A8.06C"/>
    <property type="match status" value="1"/>
</dbReference>
<proteinExistence type="inferred from homology"/>
<evidence type="ECO:0000256" key="2">
    <source>
        <dbReference type="ARBA" id="ARBA00022801"/>
    </source>
</evidence>
<dbReference type="RefSeq" id="WP_177180967.1">
    <property type="nucleotide sequence ID" value="NZ_FNZR01000001.1"/>
</dbReference>
<dbReference type="Gene3D" id="3.40.50.1820">
    <property type="entry name" value="alpha/beta hydrolase"/>
    <property type="match status" value="1"/>
</dbReference>
<dbReference type="SUPFAM" id="SSF53474">
    <property type="entry name" value="alpha/beta-Hydrolases"/>
    <property type="match status" value="1"/>
</dbReference>
<dbReference type="InterPro" id="IPR009959">
    <property type="entry name" value="Cyclase_SnoaL-like"/>
</dbReference>
<dbReference type="Pfam" id="PF07366">
    <property type="entry name" value="SnoaL"/>
    <property type="match status" value="1"/>
</dbReference>
<organism evidence="5 6">
    <name type="scientific">Parapedobacter koreensis</name>
    <dbReference type="NCBI Taxonomy" id="332977"/>
    <lineage>
        <taxon>Bacteria</taxon>
        <taxon>Pseudomonadati</taxon>
        <taxon>Bacteroidota</taxon>
        <taxon>Sphingobacteriia</taxon>
        <taxon>Sphingobacteriales</taxon>
        <taxon>Sphingobacteriaceae</taxon>
        <taxon>Parapedobacter</taxon>
    </lineage>
</organism>
<dbReference type="GO" id="GO:0030638">
    <property type="term" value="P:polyketide metabolic process"/>
    <property type="evidence" value="ECO:0007669"/>
    <property type="project" value="InterPro"/>
</dbReference>
<dbReference type="Pfam" id="PF07859">
    <property type="entry name" value="Abhydrolase_3"/>
    <property type="match status" value="1"/>
</dbReference>
<dbReference type="EMBL" id="FNZR01000001">
    <property type="protein sequence ID" value="SEK31533.1"/>
    <property type="molecule type" value="Genomic_DNA"/>
</dbReference>
<keyword evidence="3" id="KW-0732">Signal</keyword>
<reference evidence="6" key="1">
    <citation type="submission" date="2016-10" db="EMBL/GenBank/DDBJ databases">
        <authorList>
            <person name="Varghese N."/>
            <person name="Submissions S."/>
        </authorList>
    </citation>
    <scope>NUCLEOTIDE SEQUENCE [LARGE SCALE GENOMIC DNA]</scope>
    <source>
        <strain evidence="6">Jip14</strain>
    </source>
</reference>
<dbReference type="InterPro" id="IPR013094">
    <property type="entry name" value="AB_hydrolase_3"/>
</dbReference>
<name>A0A1H7FZK1_9SPHI</name>
<dbReference type="SUPFAM" id="SSF54427">
    <property type="entry name" value="NTF2-like"/>
    <property type="match status" value="1"/>
</dbReference>
<dbReference type="Proteomes" id="UP000198916">
    <property type="component" value="Unassembled WGS sequence"/>
</dbReference>
<comment type="similarity">
    <text evidence="1">Belongs to the 'GDXG' lipolytic enzyme family.</text>
</comment>
<evidence type="ECO:0000313" key="6">
    <source>
        <dbReference type="Proteomes" id="UP000198916"/>
    </source>
</evidence>
<feature type="chain" id="PRO_5011639749" evidence="3">
    <location>
        <begin position="24"/>
        <end position="487"/>
    </location>
</feature>
<evidence type="ECO:0000256" key="1">
    <source>
        <dbReference type="ARBA" id="ARBA00010515"/>
    </source>
</evidence>
<evidence type="ECO:0000259" key="4">
    <source>
        <dbReference type="Pfam" id="PF07859"/>
    </source>
</evidence>
<keyword evidence="6" id="KW-1185">Reference proteome</keyword>
<accession>A0A1H7FZK1</accession>
<feature type="domain" description="Alpha/beta hydrolase fold-3" evidence="4">
    <location>
        <begin position="114"/>
        <end position="318"/>
    </location>
</feature>